<accession>A0A4C1U0G6</accession>
<sequence length="262" mass="29637">MRQGFFSVNLSYRLRVALTASLHNDHVTLWVEKSTRSKFVRSIVTDPSVTVQFYTRPKKVNQFQVCPIHRHRLELDGAVLHMTQKSQPDPIPSLSDSSSPTRAGRRSFTHDPEKSTRSKFVRSIVTDPSVTVHFIQDPKVNQFQVCPIHRHRLELDGAVLHMTQKSQPDPIPSLSDSSSPTRAGRRSFTHGPEKSSKNEFVRSIVTDPSVIVQFYTRPVKANQIQIYVIHRHQPELDGADFHTAKKSQANPSLSNTSSPTRA</sequence>
<gene>
    <name evidence="2" type="ORF">EVAR_8880_1</name>
</gene>
<protein>
    <submittedName>
        <fullName evidence="2">Uncharacterized protein</fullName>
    </submittedName>
</protein>
<proteinExistence type="predicted"/>
<dbReference type="AlphaFoldDB" id="A0A4C1U0G6"/>
<evidence type="ECO:0000256" key="1">
    <source>
        <dbReference type="SAM" id="MobiDB-lite"/>
    </source>
</evidence>
<reference evidence="2 3" key="1">
    <citation type="journal article" date="2019" name="Commun. Biol.">
        <title>The bagworm genome reveals a unique fibroin gene that provides high tensile strength.</title>
        <authorList>
            <person name="Kono N."/>
            <person name="Nakamura H."/>
            <person name="Ohtoshi R."/>
            <person name="Tomita M."/>
            <person name="Numata K."/>
            <person name="Arakawa K."/>
        </authorList>
    </citation>
    <scope>NUCLEOTIDE SEQUENCE [LARGE SCALE GENOMIC DNA]</scope>
</reference>
<dbReference type="Proteomes" id="UP000299102">
    <property type="component" value="Unassembled WGS sequence"/>
</dbReference>
<feature type="compositionally biased region" description="Polar residues" evidence="1">
    <location>
        <begin position="246"/>
        <end position="262"/>
    </location>
</feature>
<name>A0A4C1U0G6_EUMVA</name>
<feature type="region of interest" description="Disordered" evidence="1">
    <location>
        <begin position="84"/>
        <end position="120"/>
    </location>
</feature>
<organism evidence="2 3">
    <name type="scientific">Eumeta variegata</name>
    <name type="common">Bagworm moth</name>
    <name type="synonym">Eumeta japonica</name>
    <dbReference type="NCBI Taxonomy" id="151549"/>
    <lineage>
        <taxon>Eukaryota</taxon>
        <taxon>Metazoa</taxon>
        <taxon>Ecdysozoa</taxon>
        <taxon>Arthropoda</taxon>
        <taxon>Hexapoda</taxon>
        <taxon>Insecta</taxon>
        <taxon>Pterygota</taxon>
        <taxon>Neoptera</taxon>
        <taxon>Endopterygota</taxon>
        <taxon>Lepidoptera</taxon>
        <taxon>Glossata</taxon>
        <taxon>Ditrysia</taxon>
        <taxon>Tineoidea</taxon>
        <taxon>Psychidae</taxon>
        <taxon>Oiketicinae</taxon>
        <taxon>Eumeta</taxon>
    </lineage>
</organism>
<feature type="compositionally biased region" description="Low complexity" evidence="1">
    <location>
        <begin position="166"/>
        <end position="180"/>
    </location>
</feature>
<keyword evidence="3" id="KW-1185">Reference proteome</keyword>
<evidence type="ECO:0000313" key="2">
    <source>
        <dbReference type="EMBL" id="GBP19720.1"/>
    </source>
</evidence>
<feature type="region of interest" description="Disordered" evidence="1">
    <location>
        <begin position="240"/>
        <end position="262"/>
    </location>
</feature>
<feature type="compositionally biased region" description="Basic and acidic residues" evidence="1">
    <location>
        <begin position="191"/>
        <end position="200"/>
    </location>
</feature>
<comment type="caution">
    <text evidence="2">The sequence shown here is derived from an EMBL/GenBank/DDBJ whole genome shotgun (WGS) entry which is preliminary data.</text>
</comment>
<feature type="region of interest" description="Disordered" evidence="1">
    <location>
        <begin position="164"/>
        <end position="200"/>
    </location>
</feature>
<evidence type="ECO:0000313" key="3">
    <source>
        <dbReference type="Proteomes" id="UP000299102"/>
    </source>
</evidence>
<dbReference type="EMBL" id="BGZK01000111">
    <property type="protein sequence ID" value="GBP19720.1"/>
    <property type="molecule type" value="Genomic_DNA"/>
</dbReference>
<feature type="compositionally biased region" description="Low complexity" evidence="1">
    <location>
        <begin position="86"/>
        <end position="100"/>
    </location>
</feature>